<evidence type="ECO:0000313" key="4">
    <source>
        <dbReference type="Proteomes" id="UP001428290"/>
    </source>
</evidence>
<dbReference type="SUPFAM" id="SSF56281">
    <property type="entry name" value="Metallo-hydrolase/oxidoreductase"/>
    <property type="match status" value="1"/>
</dbReference>
<dbReference type="CDD" id="cd07715">
    <property type="entry name" value="TaR3-like_MBL-fold"/>
    <property type="match status" value="1"/>
</dbReference>
<dbReference type="PANTHER" id="PTHR46018:SF2">
    <property type="entry name" value="ZINC PHOSPHODIESTERASE ELAC PROTEIN 1"/>
    <property type="match status" value="1"/>
</dbReference>
<evidence type="ECO:0000259" key="2">
    <source>
        <dbReference type="Pfam" id="PF12706"/>
    </source>
</evidence>
<name>A0ABP9X4H7_9CHLR</name>
<reference evidence="3 4" key="1">
    <citation type="submission" date="2024-02" db="EMBL/GenBank/DDBJ databases">
        <title>Herpetosiphon gulosus NBRC 112829.</title>
        <authorList>
            <person name="Ichikawa N."/>
            <person name="Katano-Makiyama Y."/>
            <person name="Hidaka K."/>
        </authorList>
    </citation>
    <scope>NUCLEOTIDE SEQUENCE [LARGE SCALE GENOMIC DNA]</scope>
    <source>
        <strain evidence="3 4">NBRC 112829</strain>
    </source>
</reference>
<dbReference type="InterPro" id="IPR001279">
    <property type="entry name" value="Metallo-B-lactamas"/>
</dbReference>
<keyword evidence="1" id="KW-0540">Nuclease</keyword>
<dbReference type="PANTHER" id="PTHR46018">
    <property type="entry name" value="ZINC PHOSPHODIESTERASE ELAC PROTEIN 1"/>
    <property type="match status" value="1"/>
</dbReference>
<accession>A0ABP9X4H7</accession>
<evidence type="ECO:0000313" key="3">
    <source>
        <dbReference type="EMBL" id="GAA5530313.1"/>
    </source>
</evidence>
<proteinExistence type="predicted"/>
<comment type="caution">
    <text evidence="3">The sequence shown here is derived from an EMBL/GenBank/DDBJ whole genome shotgun (WGS) entry which is preliminary data.</text>
</comment>
<dbReference type="InterPro" id="IPR036866">
    <property type="entry name" value="RibonucZ/Hydroxyglut_hydro"/>
</dbReference>
<organism evidence="3 4">
    <name type="scientific">Herpetosiphon gulosus</name>
    <dbReference type="NCBI Taxonomy" id="1973496"/>
    <lineage>
        <taxon>Bacteria</taxon>
        <taxon>Bacillati</taxon>
        <taxon>Chloroflexota</taxon>
        <taxon>Chloroflexia</taxon>
        <taxon>Herpetosiphonales</taxon>
        <taxon>Herpetosiphonaceae</taxon>
        <taxon>Herpetosiphon</taxon>
    </lineage>
</organism>
<feature type="domain" description="Metallo-beta-lactamase" evidence="2">
    <location>
        <begin position="40"/>
        <end position="271"/>
    </location>
</feature>
<sequence>MAGTMRVTFWGVRGSYPVPGSDTVQFGGNTPCVEVEANGHTIILDAGTGIVRLGNDLLRRAKERGGPVRATLLFSHMHHDHTQGFPFFTPAYVGSSILNIFGPRVFERDLEETLAHSMLPPSFPVSLGEMNSLKFMRNMTETDVLLFDAHQDTVTVKNFYHDQIADDPDVVQIRAMRSYAHPEGVFVYRVQWQGKSVVYATDTEGYVNTDQRLAAFANQTDLLIHDAQYSEAHYLGHAGYNATQGWGHSTPQMACAVAMAAQAKRLVLFHHEPRYNDAMIRELEQASQTIFANTTAAYEGLTIEI</sequence>
<dbReference type="Proteomes" id="UP001428290">
    <property type="component" value="Unassembled WGS sequence"/>
</dbReference>
<keyword evidence="4" id="KW-1185">Reference proteome</keyword>
<keyword evidence="1" id="KW-0378">Hydrolase</keyword>
<protein>
    <submittedName>
        <fullName evidence="3">Ribonuclease BN</fullName>
    </submittedName>
</protein>
<gene>
    <name evidence="3" type="primary">rbn_4</name>
    <name evidence="3" type="ORF">Hgul01_04131</name>
</gene>
<dbReference type="Gene3D" id="3.60.15.10">
    <property type="entry name" value="Ribonuclease Z/Hydroxyacylglutathione hydrolase-like"/>
    <property type="match status" value="1"/>
</dbReference>
<keyword evidence="1" id="KW-0255">Endonuclease</keyword>
<evidence type="ECO:0000256" key="1">
    <source>
        <dbReference type="ARBA" id="ARBA00022759"/>
    </source>
</evidence>
<dbReference type="RefSeq" id="WP_345723910.1">
    <property type="nucleotide sequence ID" value="NZ_BAABRU010000017.1"/>
</dbReference>
<dbReference type="Pfam" id="PF12706">
    <property type="entry name" value="Lactamase_B_2"/>
    <property type="match status" value="1"/>
</dbReference>
<dbReference type="EMBL" id="BAABRU010000017">
    <property type="protein sequence ID" value="GAA5530313.1"/>
    <property type="molecule type" value="Genomic_DNA"/>
</dbReference>